<dbReference type="Proteomes" id="UP000051450">
    <property type="component" value="Unassembled WGS sequence"/>
</dbReference>
<name>A0A0R1HH09_9LACO</name>
<evidence type="ECO:0000313" key="5">
    <source>
        <dbReference type="EMBL" id="KRK45563.1"/>
    </source>
</evidence>
<dbReference type="OrthoDB" id="977752at2"/>
<dbReference type="PANTHER" id="PTHR33308">
    <property type="entry name" value="PEPTIDOGLYCAN HYDROLASE FLGJ"/>
    <property type="match status" value="1"/>
</dbReference>
<dbReference type="AlphaFoldDB" id="A0A0R1HH09"/>
<dbReference type="PRINTS" id="PR01002">
    <property type="entry name" value="FLGFLGJ"/>
</dbReference>
<dbReference type="Gene3D" id="4.10.80.30">
    <property type="entry name" value="DNA polymerase, domain 6"/>
    <property type="match status" value="1"/>
</dbReference>
<keyword evidence="3" id="KW-0472">Membrane</keyword>
<dbReference type="EMBL" id="AZDI01000007">
    <property type="protein sequence ID" value="KRK45563.1"/>
    <property type="molecule type" value="Genomic_DNA"/>
</dbReference>
<comment type="caution">
    <text evidence="5">The sequence shown here is derived from an EMBL/GenBank/DDBJ whole genome shotgun (WGS) entry which is preliminary data.</text>
</comment>
<dbReference type="PANTHER" id="PTHR33308:SF10">
    <property type="entry name" value="EXO-GLUCOSAMINIDASE LYTG"/>
    <property type="match status" value="1"/>
</dbReference>
<dbReference type="SMART" id="SM00047">
    <property type="entry name" value="LYZ2"/>
    <property type="match status" value="1"/>
</dbReference>
<evidence type="ECO:0000256" key="1">
    <source>
        <dbReference type="ARBA" id="ARBA00010266"/>
    </source>
</evidence>
<keyword evidence="3" id="KW-1133">Transmembrane helix</keyword>
<feature type="transmembrane region" description="Helical" evidence="3">
    <location>
        <begin position="21"/>
        <end position="39"/>
    </location>
</feature>
<protein>
    <submittedName>
        <fullName evidence="5">N-acetylmuramidase</fullName>
    </submittedName>
</protein>
<reference evidence="5 6" key="1">
    <citation type="journal article" date="2015" name="Genome Announc.">
        <title>Expanding the biotechnology potential of lactobacilli through comparative genomics of 213 strains and associated genera.</title>
        <authorList>
            <person name="Sun Z."/>
            <person name="Harris H.M."/>
            <person name="McCann A."/>
            <person name="Guo C."/>
            <person name="Argimon S."/>
            <person name="Zhang W."/>
            <person name="Yang X."/>
            <person name="Jeffery I.B."/>
            <person name="Cooney J.C."/>
            <person name="Kagawa T.F."/>
            <person name="Liu W."/>
            <person name="Song Y."/>
            <person name="Salvetti E."/>
            <person name="Wrobel A."/>
            <person name="Rasinkangas P."/>
            <person name="Parkhill J."/>
            <person name="Rea M.C."/>
            <person name="O'Sullivan O."/>
            <person name="Ritari J."/>
            <person name="Douillard F.P."/>
            <person name="Paul Ross R."/>
            <person name="Yang R."/>
            <person name="Briner A.E."/>
            <person name="Felis G.E."/>
            <person name="de Vos W.M."/>
            <person name="Barrangou R."/>
            <person name="Klaenhammer T.R."/>
            <person name="Caufield P.W."/>
            <person name="Cui Y."/>
            <person name="Zhang H."/>
            <person name="O'Toole P.W."/>
        </authorList>
    </citation>
    <scope>NUCLEOTIDE SEQUENCE [LARGE SCALE GENOMIC DNA]</scope>
    <source>
        <strain evidence="5 6">DSM 15638</strain>
    </source>
</reference>
<dbReference type="InterPro" id="IPR002901">
    <property type="entry name" value="MGlyc_endo_b_GlcNAc-like_dom"/>
</dbReference>
<dbReference type="Pfam" id="PF01832">
    <property type="entry name" value="Glucosaminidase"/>
    <property type="match status" value="1"/>
</dbReference>
<comment type="similarity">
    <text evidence="1">Belongs to the glycosyl hydrolase 73 family.</text>
</comment>
<evidence type="ECO:0000313" key="6">
    <source>
        <dbReference type="Proteomes" id="UP000051450"/>
    </source>
</evidence>
<dbReference type="STRING" id="1423719.FC66_GL001379"/>
<keyword evidence="2" id="KW-0378">Hydrolase</keyword>
<dbReference type="Gene3D" id="1.10.530.10">
    <property type="match status" value="1"/>
</dbReference>
<feature type="domain" description="Mannosyl-glycoprotein endo-beta-N-acetylglucosamidase-like" evidence="4">
    <location>
        <begin position="66"/>
        <end position="224"/>
    </location>
</feature>
<dbReference type="InterPro" id="IPR051056">
    <property type="entry name" value="Glycosyl_Hydrolase_73"/>
</dbReference>
<dbReference type="RefSeq" id="WP_057974433.1">
    <property type="nucleotide sequence ID" value="NZ_AZDI01000007.1"/>
</dbReference>
<keyword evidence="6" id="KW-1185">Reference proteome</keyword>
<evidence type="ECO:0000259" key="4">
    <source>
        <dbReference type="SMART" id="SM00047"/>
    </source>
</evidence>
<organism evidence="5 6">
    <name type="scientific">Dellaglioa algida DSM 15638</name>
    <dbReference type="NCBI Taxonomy" id="1423719"/>
    <lineage>
        <taxon>Bacteria</taxon>
        <taxon>Bacillati</taxon>
        <taxon>Bacillota</taxon>
        <taxon>Bacilli</taxon>
        <taxon>Lactobacillales</taxon>
        <taxon>Lactobacillaceae</taxon>
        <taxon>Dellaglioa</taxon>
    </lineage>
</organism>
<evidence type="ECO:0000256" key="2">
    <source>
        <dbReference type="ARBA" id="ARBA00022801"/>
    </source>
</evidence>
<dbReference type="GeneID" id="83548551"/>
<dbReference type="GO" id="GO:0004040">
    <property type="term" value="F:amidase activity"/>
    <property type="evidence" value="ECO:0007669"/>
    <property type="project" value="InterPro"/>
</dbReference>
<keyword evidence="3" id="KW-0812">Transmembrane</keyword>
<sequence>MKKKNVRGIFVKNGKIQVANIIVLILIVGIITVVVSMNVHKKNVARDESIATSLSTSKIEASESAKKAAEAAKKQAFIKKVAPEAQKMRKQYKVFASITIAQAILESDWGTSSLAKDYNNLFGIKGTGARAKDFKTKEQEKDGTWKTVTAKFIVFKDWDEAIMSHSKLLANGNTWNKTQFADVLSAATYEDAAAALVVDGYATDNDYSTKLTDIIKQYNLDQYDK</sequence>
<gene>
    <name evidence="5" type="ORF">FC66_GL001379</name>
</gene>
<proteinExistence type="inferred from homology"/>
<accession>A0A0R1HH09</accession>
<evidence type="ECO:0000256" key="3">
    <source>
        <dbReference type="SAM" id="Phobius"/>
    </source>
</evidence>
<dbReference type="PATRIC" id="fig|1423719.4.peg.1402"/>